<dbReference type="GO" id="GO:0005576">
    <property type="term" value="C:extracellular region"/>
    <property type="evidence" value="ECO:0007669"/>
    <property type="project" value="UniProtKB-SubCell"/>
</dbReference>
<evidence type="ECO:0000256" key="10">
    <source>
        <dbReference type="SAM" id="MobiDB-lite"/>
    </source>
</evidence>
<evidence type="ECO:0000256" key="2">
    <source>
        <dbReference type="ARBA" id="ARBA00004613"/>
    </source>
</evidence>
<comment type="similarity">
    <text evidence="3">Belongs to the metallo-dependent hydrolases superfamily. Adenosine and AMP deaminases family. ADGF subfamily.</text>
</comment>
<dbReference type="HOGENOM" id="CLU_330378_0_0_1"/>
<dbReference type="GO" id="GO:0004000">
    <property type="term" value="F:adenosine deaminase activity"/>
    <property type="evidence" value="ECO:0007669"/>
    <property type="project" value="TreeGrafter"/>
</dbReference>
<evidence type="ECO:0000313" key="12">
    <source>
        <dbReference type="EMBL" id="CCM05080.1"/>
    </source>
</evidence>
<evidence type="ECO:0000259" key="11">
    <source>
        <dbReference type="Pfam" id="PF00962"/>
    </source>
</evidence>
<evidence type="ECO:0000256" key="4">
    <source>
        <dbReference type="ARBA" id="ARBA00012784"/>
    </source>
</evidence>
<sequence>MGFKDEVAYDQHMDMLHLPLTANPSPALSARSINETDFSQIQSLPVSPLPRPIPTSQPQTVHSSPETPASDVLVHFASNGIPPTNHVPRAVSEPSLRSISSLGKPSPVQTAQQFQPSPAVSQRTLREPNGDSAQIIVSGRSSSITSMSLFSVPSAPASADGSYRQSPSAISTSVMTPRASVFPASSDQVEVGSSVGKASEYFGVETRNSPSTVASRSPAISPRSILGMSLGPTTFRRPAVRQSITGDSSSYSSSGMSSASSRPPPDRSASVSSVSPAGNTTDTDLTVHDMPKPSVPIPIVSSTPPKSLSWHCRLCMKDPHSIKDSRRAMSDEYFARRQQLIQEDRARRVDTNKLQRLTNIEKRADNIVRSIRSAEAVSVWGTESTTIFDYTPDDTTPNVFPGMAFLTGRDIVMKTRLFQILSKMPKGALLHAHLDATVNVRVLIELALGQPALHVRSPASLTANNIRAMIPEFKALPADQFSNLISLTDQAYPRGGWVPFYKARETFDPALGGPAGFDDWVVRALMINPLEAYGTHNTTTKIWAKFTSTFRIGHPLVYFMPIWHEYIRRFIWSSIEDGISYVEARINFLAKYMTGPDGEENVPHREWLIAFDAVVNEVKVELRRQGREDEFVGAKIIYTTIRSITCEELNWYLEDCLALKKEFPHLIAGFDLVGHEDSLKPLIDYIEPLAKFVERQKEVGVHVPFIFHAGETLGDGSAADMNLYDAILLGTKRIGHGFSLVKHPRLMDICREKGIAIEVCPISNEILRLTSSMPMHPLPVLVNHGVHVSLCSDDPAVFGNMGLSFDFFQVLVASEVTGLITAGEFARDSIKHSMLAEDEKANALALWEKQWQKYLSWVVEEFVDVPKN</sequence>
<dbReference type="PANTHER" id="PTHR11409:SF39">
    <property type="entry name" value="ADENOSINE DEAMINASE 2"/>
    <property type="match status" value="1"/>
</dbReference>
<evidence type="ECO:0000313" key="13">
    <source>
        <dbReference type="Proteomes" id="UP000006352"/>
    </source>
</evidence>
<dbReference type="Gene3D" id="3.20.20.140">
    <property type="entry name" value="Metal-dependent hydrolases"/>
    <property type="match status" value="1"/>
</dbReference>
<comment type="subcellular location">
    <subcellularLocation>
        <location evidence="2">Secreted</location>
    </subcellularLocation>
</comment>
<feature type="region of interest" description="Disordered" evidence="10">
    <location>
        <begin position="80"/>
        <end position="130"/>
    </location>
</feature>
<dbReference type="Pfam" id="PF00962">
    <property type="entry name" value="A_deaminase"/>
    <property type="match status" value="1"/>
</dbReference>
<gene>
    <name evidence="12" type="ORF">FIBRA_07287</name>
</gene>
<feature type="region of interest" description="Disordered" evidence="10">
    <location>
        <begin position="206"/>
        <end position="231"/>
    </location>
</feature>
<keyword evidence="13" id="KW-1185">Reference proteome</keyword>
<dbReference type="SUPFAM" id="SSF51556">
    <property type="entry name" value="Metallo-dependent hydrolases"/>
    <property type="match status" value="1"/>
</dbReference>
<comment type="cofactor">
    <cofactor evidence="1">
        <name>Zn(2+)</name>
        <dbReference type="ChEBI" id="CHEBI:29105"/>
    </cofactor>
</comment>
<evidence type="ECO:0000256" key="5">
    <source>
        <dbReference type="ARBA" id="ARBA00022525"/>
    </source>
</evidence>
<dbReference type="EMBL" id="HE797179">
    <property type="protein sequence ID" value="CCM05080.1"/>
    <property type="molecule type" value="Genomic_DNA"/>
</dbReference>
<dbReference type="InterPro" id="IPR001365">
    <property type="entry name" value="A_deaminase_dom"/>
</dbReference>
<protein>
    <recommendedName>
        <fullName evidence="4">adenosine deaminase</fullName>
        <ecNumber evidence="4">3.5.4.4</ecNumber>
    </recommendedName>
</protein>
<feature type="compositionally biased region" description="Polar residues" evidence="10">
    <location>
        <begin position="56"/>
        <end position="67"/>
    </location>
</feature>
<feature type="region of interest" description="Disordered" evidence="10">
    <location>
        <begin position="43"/>
        <end position="68"/>
    </location>
</feature>
<dbReference type="Proteomes" id="UP000006352">
    <property type="component" value="Unassembled WGS sequence"/>
</dbReference>
<evidence type="ECO:0000256" key="6">
    <source>
        <dbReference type="ARBA" id="ARBA00022723"/>
    </source>
</evidence>
<reference evidence="12 13" key="1">
    <citation type="journal article" date="2012" name="Appl. Environ. Microbiol.">
        <title>Short-read sequencing for genomic analysis of the brown rot fungus Fibroporia radiculosa.</title>
        <authorList>
            <person name="Tang J.D."/>
            <person name="Perkins A.D."/>
            <person name="Sonstegard T.S."/>
            <person name="Schroeder S.G."/>
            <person name="Burgess S.C."/>
            <person name="Diehl S.V."/>
        </authorList>
    </citation>
    <scope>NUCLEOTIDE SEQUENCE [LARGE SCALE GENOMIC DNA]</scope>
    <source>
        <strain evidence="12 13">TFFH 294</strain>
    </source>
</reference>
<feature type="compositionally biased region" description="Polar residues" evidence="10">
    <location>
        <begin position="206"/>
        <end position="215"/>
    </location>
</feature>
<dbReference type="OrthoDB" id="7202371at2759"/>
<dbReference type="PANTHER" id="PTHR11409">
    <property type="entry name" value="ADENOSINE DEAMINASE"/>
    <property type="match status" value="1"/>
</dbReference>
<dbReference type="InterPro" id="IPR032466">
    <property type="entry name" value="Metal_Hydrolase"/>
</dbReference>
<evidence type="ECO:0000256" key="3">
    <source>
        <dbReference type="ARBA" id="ARBA00006083"/>
    </source>
</evidence>
<dbReference type="InterPro" id="IPR006330">
    <property type="entry name" value="Ado/ade_deaminase"/>
</dbReference>
<dbReference type="AlphaFoldDB" id="J4GUM9"/>
<evidence type="ECO:0000256" key="9">
    <source>
        <dbReference type="ARBA" id="ARBA00047764"/>
    </source>
</evidence>
<feature type="region of interest" description="Disordered" evidence="10">
    <location>
        <begin position="243"/>
        <end position="302"/>
    </location>
</feature>
<dbReference type="EC" id="3.5.4.4" evidence="4"/>
<dbReference type="GO" id="GO:0046872">
    <property type="term" value="F:metal ion binding"/>
    <property type="evidence" value="ECO:0007669"/>
    <property type="project" value="UniProtKB-KW"/>
</dbReference>
<dbReference type="FunFam" id="3.20.20.140:FF:000017">
    <property type="entry name" value="Adenosine deaminase 2"/>
    <property type="match status" value="1"/>
</dbReference>
<keyword evidence="5" id="KW-0964">Secreted</keyword>
<keyword evidence="8" id="KW-0378">Hydrolase</keyword>
<dbReference type="InParanoid" id="J4GUM9"/>
<organism evidence="12 13">
    <name type="scientific">Fibroporia radiculosa</name>
    <dbReference type="NCBI Taxonomy" id="599839"/>
    <lineage>
        <taxon>Eukaryota</taxon>
        <taxon>Fungi</taxon>
        <taxon>Dikarya</taxon>
        <taxon>Basidiomycota</taxon>
        <taxon>Agaricomycotina</taxon>
        <taxon>Agaricomycetes</taxon>
        <taxon>Polyporales</taxon>
        <taxon>Fibroporiaceae</taxon>
        <taxon>Fibroporia</taxon>
    </lineage>
</organism>
<evidence type="ECO:0000256" key="7">
    <source>
        <dbReference type="ARBA" id="ARBA00022729"/>
    </source>
</evidence>
<feature type="compositionally biased region" description="Low complexity" evidence="10">
    <location>
        <begin position="248"/>
        <end position="276"/>
    </location>
</feature>
<evidence type="ECO:0000256" key="1">
    <source>
        <dbReference type="ARBA" id="ARBA00001947"/>
    </source>
</evidence>
<dbReference type="GO" id="GO:0006154">
    <property type="term" value="P:adenosine catabolic process"/>
    <property type="evidence" value="ECO:0007669"/>
    <property type="project" value="TreeGrafter"/>
</dbReference>
<evidence type="ECO:0000256" key="8">
    <source>
        <dbReference type="ARBA" id="ARBA00022801"/>
    </source>
</evidence>
<proteinExistence type="inferred from homology"/>
<dbReference type="RefSeq" id="XP_012184363.1">
    <property type="nucleotide sequence ID" value="XM_012328973.1"/>
</dbReference>
<dbReference type="GO" id="GO:0046103">
    <property type="term" value="P:inosine biosynthetic process"/>
    <property type="evidence" value="ECO:0007669"/>
    <property type="project" value="TreeGrafter"/>
</dbReference>
<dbReference type="STRING" id="599839.J4GUM9"/>
<comment type="catalytic activity">
    <reaction evidence="9">
        <text>adenosine + H2O + H(+) = inosine + NH4(+)</text>
        <dbReference type="Rhea" id="RHEA:24408"/>
        <dbReference type="ChEBI" id="CHEBI:15377"/>
        <dbReference type="ChEBI" id="CHEBI:15378"/>
        <dbReference type="ChEBI" id="CHEBI:16335"/>
        <dbReference type="ChEBI" id="CHEBI:17596"/>
        <dbReference type="ChEBI" id="CHEBI:28938"/>
        <dbReference type="EC" id="3.5.4.4"/>
    </reaction>
</comment>
<accession>J4GUM9</accession>
<keyword evidence="6" id="KW-0479">Metal-binding</keyword>
<feature type="compositionally biased region" description="Polar residues" evidence="10">
    <location>
        <begin position="95"/>
        <end position="123"/>
    </location>
</feature>
<feature type="domain" description="Adenosine deaminase" evidence="11">
    <location>
        <begin position="539"/>
        <end position="842"/>
    </location>
</feature>
<name>J4GUM9_9APHY</name>
<keyword evidence="7" id="KW-0732">Signal</keyword>
<dbReference type="GeneID" id="24099991"/>